<dbReference type="RefSeq" id="WP_036182462.1">
    <property type="nucleotide sequence ID" value="NZ_JMQN01000007.1"/>
</dbReference>
<gene>
    <name evidence="2" type="ORF">ADIMK_0149</name>
</gene>
<dbReference type="AlphaFoldDB" id="A0A081G4C2"/>
<dbReference type="EMBL" id="JMQN01000007">
    <property type="protein sequence ID" value="KEA65627.1"/>
    <property type="molecule type" value="Genomic_DNA"/>
</dbReference>
<dbReference type="EC" id="2.3.1.-" evidence="2"/>
<reference evidence="2 3" key="1">
    <citation type="submission" date="2014-04" db="EMBL/GenBank/DDBJ databases">
        <title>Marinobacterium kochiensis sp. nov., isolated from sediment sample collected from Kochi backwaters in Kerala, India.</title>
        <authorList>
            <person name="Singh A."/>
            <person name="Pinnaka A.K."/>
        </authorList>
    </citation>
    <scope>NUCLEOTIDE SEQUENCE [LARGE SCALE GENOMIC DNA]</scope>
    <source>
        <strain evidence="2 3">AK27</strain>
    </source>
</reference>
<dbReference type="PROSITE" id="PS51186">
    <property type="entry name" value="GNAT"/>
    <property type="match status" value="1"/>
</dbReference>
<dbReference type="CDD" id="cd04301">
    <property type="entry name" value="NAT_SF"/>
    <property type="match status" value="1"/>
</dbReference>
<organism evidence="2 3">
    <name type="scientific">Marinobacterium lacunae</name>
    <dbReference type="NCBI Taxonomy" id="1232683"/>
    <lineage>
        <taxon>Bacteria</taxon>
        <taxon>Pseudomonadati</taxon>
        <taxon>Pseudomonadota</taxon>
        <taxon>Gammaproteobacteria</taxon>
        <taxon>Oceanospirillales</taxon>
        <taxon>Oceanospirillaceae</taxon>
        <taxon>Marinobacterium</taxon>
    </lineage>
</organism>
<dbReference type="InterPro" id="IPR052564">
    <property type="entry name" value="N-acetyltrans/Recomb-assoc"/>
</dbReference>
<dbReference type="InterPro" id="IPR000182">
    <property type="entry name" value="GNAT_dom"/>
</dbReference>
<comment type="caution">
    <text evidence="2">The sequence shown here is derived from an EMBL/GenBank/DDBJ whole genome shotgun (WGS) entry which is preliminary data.</text>
</comment>
<dbReference type="Gene3D" id="3.40.630.30">
    <property type="match status" value="1"/>
</dbReference>
<protein>
    <submittedName>
        <fullName evidence="2">Acetyltransferase</fullName>
        <ecNumber evidence="2">2.3.1.-</ecNumber>
    </submittedName>
</protein>
<dbReference type="PATRIC" id="fig|1232683.4.peg.146"/>
<keyword evidence="2" id="KW-0012">Acyltransferase</keyword>
<dbReference type="GO" id="GO:0016747">
    <property type="term" value="F:acyltransferase activity, transferring groups other than amino-acyl groups"/>
    <property type="evidence" value="ECO:0007669"/>
    <property type="project" value="InterPro"/>
</dbReference>
<dbReference type="Pfam" id="PF13673">
    <property type="entry name" value="Acetyltransf_10"/>
    <property type="match status" value="1"/>
</dbReference>
<dbReference type="OrthoDB" id="5355033at2"/>
<accession>A0A081G4C2</accession>
<dbReference type="InterPro" id="IPR016181">
    <property type="entry name" value="Acyl_CoA_acyltransferase"/>
</dbReference>
<evidence type="ECO:0000313" key="3">
    <source>
        <dbReference type="Proteomes" id="UP000028252"/>
    </source>
</evidence>
<keyword evidence="3" id="KW-1185">Reference proteome</keyword>
<evidence type="ECO:0000313" key="2">
    <source>
        <dbReference type="EMBL" id="KEA65627.1"/>
    </source>
</evidence>
<feature type="domain" description="N-acetyltransferase" evidence="1">
    <location>
        <begin position="3"/>
        <end position="156"/>
    </location>
</feature>
<sequence length="156" mass="17969">MSVRVRSYRPVDAWRVTDIFYNSVHSIDERFYSLQEINAWAPLPVEYAQWVQRLNAHDVLVAEVEGVIAGFTAMEPDGYIDWLYVHSDYQHRGVASALYAEVEKQARDAGLPCLHVHASHVAKPFFLHKGFSVLSQNRVERLGIALINWEMEKRLS</sequence>
<keyword evidence="2" id="KW-0808">Transferase</keyword>
<dbReference type="STRING" id="1232683.ADIMK_0149"/>
<dbReference type="Proteomes" id="UP000028252">
    <property type="component" value="Unassembled WGS sequence"/>
</dbReference>
<name>A0A081G4C2_9GAMM</name>
<dbReference type="PANTHER" id="PTHR43451">
    <property type="entry name" value="ACETYLTRANSFERASE (GNAT) FAMILY PROTEIN"/>
    <property type="match status" value="1"/>
</dbReference>
<dbReference type="PANTHER" id="PTHR43451:SF1">
    <property type="entry name" value="ACETYLTRANSFERASE"/>
    <property type="match status" value="1"/>
</dbReference>
<evidence type="ECO:0000259" key="1">
    <source>
        <dbReference type="PROSITE" id="PS51186"/>
    </source>
</evidence>
<dbReference type="SUPFAM" id="SSF55729">
    <property type="entry name" value="Acyl-CoA N-acyltransferases (Nat)"/>
    <property type="match status" value="1"/>
</dbReference>
<dbReference type="eggNOG" id="COG0456">
    <property type="taxonomic scope" value="Bacteria"/>
</dbReference>
<proteinExistence type="predicted"/>